<dbReference type="InterPro" id="IPR000182">
    <property type="entry name" value="GNAT_dom"/>
</dbReference>
<dbReference type="NCBIfam" id="TIGR01575">
    <property type="entry name" value="rimI"/>
    <property type="match status" value="1"/>
</dbReference>
<accession>D7E5U4</accession>
<evidence type="ECO:0000256" key="1">
    <source>
        <dbReference type="ARBA" id="ARBA00022679"/>
    </source>
</evidence>
<dbReference type="PANTHER" id="PTHR23091:SF4">
    <property type="entry name" value="N-TERMINAL AMINO-ACID N(ALPHA)-ACETYLTRANSFERASE NATA"/>
    <property type="match status" value="1"/>
</dbReference>
<evidence type="ECO:0000313" key="4">
    <source>
        <dbReference type="EMBL" id="ADI72966.1"/>
    </source>
</evidence>
<keyword evidence="5" id="KW-1185">Reference proteome</keyword>
<dbReference type="RefSeq" id="WP_013193534.1">
    <property type="nucleotide sequence ID" value="NC_014253.1"/>
</dbReference>
<sequence>MNLRYFEPEDFEDILEIEMETFSEHNPFVYINFYEINSDGFIVATVGDKVAGYVVGYQIYENEGRIFTLAVKKGYRDKGIGSELLRAILNLFCRTGLKYARLEVRRSNVRAQKLYNSMGFVQCWVEKKYYSDGEDGIIMKAYLQPPYDMNSYTNLLDNKINNKYESGITNENTL</sequence>
<keyword evidence="1 4" id="KW-0808">Transferase</keyword>
<feature type="domain" description="N-acetyltransferase" evidence="3">
    <location>
        <begin position="1"/>
        <end position="144"/>
    </location>
</feature>
<dbReference type="Proteomes" id="UP000000391">
    <property type="component" value="Chromosome"/>
</dbReference>
<dbReference type="Pfam" id="PF00583">
    <property type="entry name" value="Acetyltransf_1"/>
    <property type="match status" value="1"/>
</dbReference>
<gene>
    <name evidence="4" type="ordered locus">Metev_0034</name>
</gene>
<dbReference type="HOGENOM" id="CLU_013985_23_0_2"/>
<dbReference type="SUPFAM" id="SSF55729">
    <property type="entry name" value="Acyl-CoA N-acyltransferases (Nat)"/>
    <property type="match status" value="1"/>
</dbReference>
<dbReference type="STRING" id="644295.Metev_0034"/>
<proteinExistence type="predicted"/>
<name>D7E5U4_METEZ</name>
<dbReference type="GeneID" id="9345640"/>
<dbReference type="InterPro" id="IPR006464">
    <property type="entry name" value="AcTrfase_RimI/Ard1"/>
</dbReference>
<dbReference type="EMBL" id="CP002069">
    <property type="protein sequence ID" value="ADI72966.1"/>
    <property type="molecule type" value="Genomic_DNA"/>
</dbReference>
<dbReference type="PROSITE" id="PS51186">
    <property type="entry name" value="GNAT"/>
    <property type="match status" value="1"/>
</dbReference>
<protein>
    <submittedName>
        <fullName evidence="4">Ribosomal-protein-alanine acetyltransferase</fullName>
    </submittedName>
</protein>
<dbReference type="OrthoDB" id="43754at2157"/>
<dbReference type="Gene3D" id="3.40.630.30">
    <property type="match status" value="1"/>
</dbReference>
<dbReference type="InterPro" id="IPR045047">
    <property type="entry name" value="Ard1-like"/>
</dbReference>
<organism evidence="4 5">
    <name type="scientific">Methanohalobium evestigatum (strain ATCC BAA-1072 / DSM 3721 / NBRC 107634 / OCM 161 / Z-7303)</name>
    <dbReference type="NCBI Taxonomy" id="644295"/>
    <lineage>
        <taxon>Archaea</taxon>
        <taxon>Methanobacteriati</taxon>
        <taxon>Methanobacteriota</taxon>
        <taxon>Stenosarchaea group</taxon>
        <taxon>Methanomicrobia</taxon>
        <taxon>Methanosarcinales</taxon>
        <taxon>Methanosarcinaceae</taxon>
        <taxon>Methanohalobium</taxon>
    </lineage>
</organism>
<dbReference type="PANTHER" id="PTHR23091">
    <property type="entry name" value="N-TERMINAL ACETYLTRANSFERASE"/>
    <property type="match status" value="1"/>
</dbReference>
<dbReference type="CDD" id="cd04301">
    <property type="entry name" value="NAT_SF"/>
    <property type="match status" value="1"/>
</dbReference>
<dbReference type="KEGG" id="mev:Metev_0034"/>
<dbReference type="GO" id="GO:0004596">
    <property type="term" value="F:protein-N-terminal amino-acid acetyltransferase activity"/>
    <property type="evidence" value="ECO:0007669"/>
    <property type="project" value="InterPro"/>
</dbReference>
<evidence type="ECO:0000259" key="3">
    <source>
        <dbReference type="PROSITE" id="PS51186"/>
    </source>
</evidence>
<dbReference type="AlphaFoldDB" id="D7E5U4"/>
<dbReference type="InterPro" id="IPR016181">
    <property type="entry name" value="Acyl_CoA_acyltransferase"/>
</dbReference>
<reference evidence="4 5" key="1">
    <citation type="submission" date="2010-06" db="EMBL/GenBank/DDBJ databases">
        <title>Complete sequence chromosome of Methanohalobium evestigatum Z-7303.</title>
        <authorList>
            <consortium name="US DOE Joint Genome Institute"/>
            <person name="Lucas S."/>
            <person name="Copeland A."/>
            <person name="Lapidus A."/>
            <person name="Cheng J.-F."/>
            <person name="Bruce D."/>
            <person name="Goodwin L."/>
            <person name="Pitluck S."/>
            <person name="Saunders E."/>
            <person name="Detter J.C."/>
            <person name="Han C."/>
            <person name="Tapia R."/>
            <person name="Land M."/>
            <person name="Hauser L."/>
            <person name="Kyrpides N."/>
            <person name="Mikhailova N."/>
            <person name="Sieprawska-Lupa M."/>
            <person name="Whitman W.B."/>
            <person name="Anderson I."/>
            <person name="Woyke T."/>
        </authorList>
    </citation>
    <scope>NUCLEOTIDE SEQUENCE [LARGE SCALE GENOMIC DNA]</scope>
    <source>
        <strain evidence="5">ATCC BAA-1072 / DSM 3721 / NBRC 107634 / OCM 161 / Z-7303</strain>
    </source>
</reference>
<evidence type="ECO:0000313" key="5">
    <source>
        <dbReference type="Proteomes" id="UP000000391"/>
    </source>
</evidence>
<keyword evidence="2" id="KW-0012">Acyltransferase</keyword>
<evidence type="ECO:0000256" key="2">
    <source>
        <dbReference type="ARBA" id="ARBA00023315"/>
    </source>
</evidence>
<dbReference type="GO" id="GO:0031415">
    <property type="term" value="C:NatA complex"/>
    <property type="evidence" value="ECO:0007669"/>
    <property type="project" value="InterPro"/>
</dbReference>